<name>A0A410GE52_9BURK</name>
<dbReference type="PANTHER" id="PTHR30537">
    <property type="entry name" value="HTH-TYPE TRANSCRIPTIONAL REGULATOR"/>
    <property type="match status" value="1"/>
</dbReference>
<dbReference type="SUPFAM" id="SSF46785">
    <property type="entry name" value="Winged helix' DNA-binding domain"/>
    <property type="match status" value="1"/>
</dbReference>
<protein>
    <submittedName>
        <fullName evidence="6">LysR family transcriptional regulator</fullName>
    </submittedName>
</protein>
<dbReference type="InterPro" id="IPR058163">
    <property type="entry name" value="LysR-type_TF_proteobact-type"/>
</dbReference>
<gene>
    <name evidence="6" type="ORF">CKA81_12655</name>
</gene>
<keyword evidence="2" id="KW-0805">Transcription regulation</keyword>
<dbReference type="PANTHER" id="PTHR30537:SF5">
    <property type="entry name" value="HTH-TYPE TRANSCRIPTIONAL ACTIVATOR TTDR-RELATED"/>
    <property type="match status" value="1"/>
</dbReference>
<evidence type="ECO:0000259" key="5">
    <source>
        <dbReference type="PROSITE" id="PS50931"/>
    </source>
</evidence>
<evidence type="ECO:0000256" key="4">
    <source>
        <dbReference type="ARBA" id="ARBA00023163"/>
    </source>
</evidence>
<dbReference type="OrthoDB" id="8954631at2"/>
<dbReference type="Pfam" id="PF00126">
    <property type="entry name" value="HTH_1"/>
    <property type="match status" value="1"/>
</dbReference>
<dbReference type="SUPFAM" id="SSF53850">
    <property type="entry name" value="Periplasmic binding protein-like II"/>
    <property type="match status" value="1"/>
</dbReference>
<evidence type="ECO:0000256" key="3">
    <source>
        <dbReference type="ARBA" id="ARBA00023125"/>
    </source>
</evidence>
<proteinExistence type="inferred from homology"/>
<evidence type="ECO:0000313" key="6">
    <source>
        <dbReference type="EMBL" id="QAA94586.1"/>
    </source>
</evidence>
<organism evidence="6 7">
    <name type="scientific">Pollutimonas thiosulfatoxidans</name>
    <dbReference type="NCBI Taxonomy" id="2028345"/>
    <lineage>
        <taxon>Bacteria</taxon>
        <taxon>Pseudomonadati</taxon>
        <taxon>Pseudomonadota</taxon>
        <taxon>Betaproteobacteria</taxon>
        <taxon>Burkholderiales</taxon>
        <taxon>Alcaligenaceae</taxon>
        <taxon>Pollutimonas</taxon>
    </lineage>
</organism>
<dbReference type="Proteomes" id="UP000283474">
    <property type="component" value="Chromosome"/>
</dbReference>
<comment type="similarity">
    <text evidence="1">Belongs to the LysR transcriptional regulatory family.</text>
</comment>
<dbReference type="GO" id="GO:0003700">
    <property type="term" value="F:DNA-binding transcription factor activity"/>
    <property type="evidence" value="ECO:0007669"/>
    <property type="project" value="InterPro"/>
</dbReference>
<dbReference type="GO" id="GO:0006351">
    <property type="term" value="P:DNA-templated transcription"/>
    <property type="evidence" value="ECO:0007669"/>
    <property type="project" value="TreeGrafter"/>
</dbReference>
<dbReference type="InterPro" id="IPR000847">
    <property type="entry name" value="LysR_HTH_N"/>
</dbReference>
<keyword evidence="7" id="KW-1185">Reference proteome</keyword>
<dbReference type="InterPro" id="IPR005119">
    <property type="entry name" value="LysR_subst-bd"/>
</dbReference>
<evidence type="ECO:0000313" key="7">
    <source>
        <dbReference type="Proteomes" id="UP000283474"/>
    </source>
</evidence>
<sequence length="297" mass="33072">MNNQPLLEDLRLFCVVVKNRSFVATATELGVSPAYVSKRIAILESSLNTKLLHRTTRKVAVTDDGTTIYEWSQRILEDVDQMTEMVLTTKTTPRGLLRICTSSGFGRNRVGPALSRLATLYPSMEIQLELLDRPVDLIGEGFDLDIRVGTVNESSLIAKHIATNYRILTASPQYIERHGSPTSLADLANHQCIVIRERDQTSSVWRVTGPNGPVTVRVAGPLSTNNGEIAHQWAIEGHGILLRSIWDVQASMDSGRLLRVLPDHAQEANVWAVYTSRLSSSAKVRVCVQFLEQWLKN</sequence>
<dbReference type="Gene3D" id="1.10.10.10">
    <property type="entry name" value="Winged helix-like DNA-binding domain superfamily/Winged helix DNA-binding domain"/>
    <property type="match status" value="1"/>
</dbReference>
<feature type="domain" description="HTH lysR-type" evidence="5">
    <location>
        <begin position="5"/>
        <end position="62"/>
    </location>
</feature>
<dbReference type="EMBL" id="CP022987">
    <property type="protein sequence ID" value="QAA94586.1"/>
    <property type="molecule type" value="Genomic_DNA"/>
</dbReference>
<keyword evidence="4" id="KW-0804">Transcription</keyword>
<dbReference type="InterPro" id="IPR036390">
    <property type="entry name" value="WH_DNA-bd_sf"/>
</dbReference>
<reference evidence="6 7" key="1">
    <citation type="submission" date="2017-08" db="EMBL/GenBank/DDBJ databases">
        <authorList>
            <person name="Park S.-J."/>
            <person name="Kim H."/>
        </authorList>
    </citation>
    <scope>NUCLEOTIDE SEQUENCE [LARGE SCALE GENOMIC DNA]</scope>
    <source>
        <strain evidence="7">ye3</strain>
    </source>
</reference>
<dbReference type="Pfam" id="PF03466">
    <property type="entry name" value="LysR_substrate"/>
    <property type="match status" value="1"/>
</dbReference>
<dbReference type="GO" id="GO:0043565">
    <property type="term" value="F:sequence-specific DNA binding"/>
    <property type="evidence" value="ECO:0007669"/>
    <property type="project" value="TreeGrafter"/>
</dbReference>
<dbReference type="PROSITE" id="PS50931">
    <property type="entry name" value="HTH_LYSR"/>
    <property type="match status" value="1"/>
</dbReference>
<dbReference type="Gene3D" id="3.40.190.290">
    <property type="match status" value="1"/>
</dbReference>
<dbReference type="RefSeq" id="WP_128355584.1">
    <property type="nucleotide sequence ID" value="NZ_CP022987.1"/>
</dbReference>
<keyword evidence="3" id="KW-0238">DNA-binding</keyword>
<accession>A0A410GE52</accession>
<dbReference type="CDD" id="cd08479">
    <property type="entry name" value="PBP2_CrgA_like_9"/>
    <property type="match status" value="1"/>
</dbReference>
<dbReference type="InterPro" id="IPR036388">
    <property type="entry name" value="WH-like_DNA-bd_sf"/>
</dbReference>
<dbReference type="FunFam" id="1.10.10.10:FF:000001">
    <property type="entry name" value="LysR family transcriptional regulator"/>
    <property type="match status" value="1"/>
</dbReference>
<dbReference type="KEGG" id="pus:CKA81_12655"/>
<evidence type="ECO:0000256" key="2">
    <source>
        <dbReference type="ARBA" id="ARBA00023015"/>
    </source>
</evidence>
<dbReference type="AlphaFoldDB" id="A0A410GE52"/>
<evidence type="ECO:0000256" key="1">
    <source>
        <dbReference type="ARBA" id="ARBA00009437"/>
    </source>
</evidence>
<dbReference type="FunFam" id="3.40.190.290:FF:000001">
    <property type="entry name" value="Transcriptional regulator, LysR family"/>
    <property type="match status" value="1"/>
</dbReference>